<reference evidence="1 2" key="1">
    <citation type="journal article" date="2019" name="ACS Chem. Biol.">
        <title>Identification and Mobilization of a Cryptic Antibiotic Biosynthesis Gene Locus from a Human-Pathogenic Nocardia Isolate.</title>
        <authorList>
            <person name="Herisse M."/>
            <person name="Ishida K."/>
            <person name="Porter J.L."/>
            <person name="Howden B."/>
            <person name="Hertweck C."/>
            <person name="Stinear T.P."/>
            <person name="Pidot S.J."/>
        </authorList>
    </citation>
    <scope>NUCLEOTIDE SEQUENCE [LARGE SCALE GENOMIC DNA]</scope>
    <source>
        <strain evidence="1 2">AUSMDU00024985</strain>
    </source>
</reference>
<protein>
    <recommendedName>
        <fullName evidence="3">HTH cro/C1-type domain-containing protein</fullName>
    </recommendedName>
</protein>
<organism evidence="1 2">
    <name type="scientific">Nocardia brasiliensis</name>
    <dbReference type="NCBI Taxonomy" id="37326"/>
    <lineage>
        <taxon>Bacteria</taxon>
        <taxon>Bacillati</taxon>
        <taxon>Actinomycetota</taxon>
        <taxon>Actinomycetes</taxon>
        <taxon>Mycobacteriales</taxon>
        <taxon>Nocardiaceae</taxon>
        <taxon>Nocardia</taxon>
    </lineage>
</organism>
<dbReference type="Proteomes" id="UP000501705">
    <property type="component" value="Chromosome"/>
</dbReference>
<dbReference type="RefSeq" id="WP_167460168.1">
    <property type="nucleotide sequence ID" value="NZ_CP046171.1"/>
</dbReference>
<evidence type="ECO:0000313" key="1">
    <source>
        <dbReference type="EMBL" id="QIS01010.1"/>
    </source>
</evidence>
<evidence type="ECO:0000313" key="2">
    <source>
        <dbReference type="Proteomes" id="UP000501705"/>
    </source>
</evidence>
<sequence>MIVNRWTGVEVTALREDALRLTKAQFGADLGYSEPTVRKWEKATPDRPVRGESASALDTALARLTDEQRARFRAAMEGGPDRALAAPDPSIVLEDEVKRRDFGIAIGAALAGSTSPLSRISTGDARRLMARVSELNTRDQAIGGASLVREAVDRLDLAKSLLETCTFGESAGKVFMSAAGNLAALAGWLSYDADMHALALRCYADAFSLANQAGDDELTVHVCLNAAHQSVWLSRIGKGNPHRALGHVARARDLTRGNPPGRIHALIATREAQAYGVLGDRSGFARAVATAWRELDFALEHEPADQCPEWLSFVSPTEVRFHEIRGFGDLGMFSRAADLSAGLALAQAGARNAAVYRAGWAAALANIGDVSGAVDQGLTVLADLEDSVSSTRTLRVLEPVRKAFPVDSSSEFPERFDILTRQAATT</sequence>
<dbReference type="EMBL" id="CP046171">
    <property type="protein sequence ID" value="QIS01010.1"/>
    <property type="molecule type" value="Genomic_DNA"/>
</dbReference>
<evidence type="ECO:0008006" key="3">
    <source>
        <dbReference type="Google" id="ProtNLM"/>
    </source>
</evidence>
<accession>A0A6G9XJI5</accession>
<name>A0A6G9XJI5_NOCBR</name>
<gene>
    <name evidence="1" type="ORF">F5X71_00500</name>
</gene>
<dbReference type="AlphaFoldDB" id="A0A6G9XJI5"/>
<proteinExistence type="predicted"/>